<name>A0A1I6H3P0_9FLAO</name>
<evidence type="ECO:0000259" key="10">
    <source>
        <dbReference type="Pfam" id="PF08544"/>
    </source>
</evidence>
<dbReference type="SUPFAM" id="SSF54211">
    <property type="entry name" value="Ribosomal protein S5 domain 2-like"/>
    <property type="match status" value="1"/>
</dbReference>
<evidence type="ECO:0000256" key="1">
    <source>
        <dbReference type="ARBA" id="ARBA00022605"/>
    </source>
</evidence>
<reference evidence="11 12" key="1">
    <citation type="submission" date="2016-10" db="EMBL/GenBank/DDBJ databases">
        <authorList>
            <person name="de Groot N.N."/>
        </authorList>
    </citation>
    <scope>NUCLEOTIDE SEQUENCE [LARGE SCALE GENOMIC DNA]</scope>
    <source>
        <strain evidence="11 12">DSM 21019</strain>
    </source>
</reference>
<dbReference type="InterPro" id="IPR000870">
    <property type="entry name" value="Homoserine_kinase"/>
</dbReference>
<dbReference type="EC" id="2.7.1.39" evidence="7 8"/>
<keyword evidence="12" id="KW-1185">Reference proteome</keyword>
<keyword evidence="4 7" id="KW-0547">Nucleotide-binding</keyword>
<keyword evidence="5 7" id="KW-0418">Kinase</keyword>
<comment type="pathway">
    <text evidence="7">Amino-acid biosynthesis; L-threonine biosynthesis; L-threonine from L-aspartate: step 4/5.</text>
</comment>
<dbReference type="HAMAP" id="MF_00384">
    <property type="entry name" value="Homoser_kinase"/>
    <property type="match status" value="1"/>
</dbReference>
<dbReference type="InterPro" id="IPR013750">
    <property type="entry name" value="GHMP_kinase_C_dom"/>
</dbReference>
<organism evidence="11 12">
    <name type="scientific">Robiginitalea myxolifaciens</name>
    <dbReference type="NCBI Taxonomy" id="400055"/>
    <lineage>
        <taxon>Bacteria</taxon>
        <taxon>Pseudomonadati</taxon>
        <taxon>Bacteroidota</taxon>
        <taxon>Flavobacteriia</taxon>
        <taxon>Flavobacteriales</taxon>
        <taxon>Flavobacteriaceae</taxon>
        <taxon>Robiginitalea</taxon>
    </lineage>
</organism>
<dbReference type="PRINTS" id="PR00958">
    <property type="entry name" value="HOMSERKINASE"/>
</dbReference>
<accession>A0A1I6H3P0</accession>
<dbReference type="GO" id="GO:0009088">
    <property type="term" value="P:threonine biosynthetic process"/>
    <property type="evidence" value="ECO:0007669"/>
    <property type="project" value="UniProtKB-UniRule"/>
</dbReference>
<dbReference type="PIRSF" id="PIRSF000676">
    <property type="entry name" value="Homoser_kin"/>
    <property type="match status" value="1"/>
</dbReference>
<proteinExistence type="inferred from homology"/>
<dbReference type="Pfam" id="PF00288">
    <property type="entry name" value="GHMP_kinases_N"/>
    <property type="match status" value="1"/>
</dbReference>
<evidence type="ECO:0000256" key="3">
    <source>
        <dbReference type="ARBA" id="ARBA00022697"/>
    </source>
</evidence>
<dbReference type="UniPathway" id="UPA00050">
    <property type="reaction ID" value="UER00064"/>
</dbReference>
<feature type="domain" description="GHMP kinase N-terminal" evidence="9">
    <location>
        <begin position="75"/>
        <end position="159"/>
    </location>
</feature>
<dbReference type="InterPro" id="IPR020568">
    <property type="entry name" value="Ribosomal_Su5_D2-typ_SF"/>
</dbReference>
<keyword evidence="7" id="KW-0963">Cytoplasm</keyword>
<evidence type="ECO:0000256" key="7">
    <source>
        <dbReference type="HAMAP-Rule" id="MF_00384"/>
    </source>
</evidence>
<dbReference type="STRING" id="400055.SAMN04490243_2186"/>
<dbReference type="GO" id="GO:0004413">
    <property type="term" value="F:homoserine kinase activity"/>
    <property type="evidence" value="ECO:0007669"/>
    <property type="project" value="UniProtKB-UniRule"/>
</dbReference>
<keyword evidence="1 7" id="KW-0028">Amino-acid biosynthesis</keyword>
<comment type="caution">
    <text evidence="7">Lacks conserved residue(s) required for the propagation of feature annotation.</text>
</comment>
<protein>
    <recommendedName>
        <fullName evidence="7 8">Homoserine kinase</fullName>
        <shortName evidence="7">HK</shortName>
        <shortName evidence="7">HSK</shortName>
        <ecNumber evidence="7 8">2.7.1.39</ecNumber>
    </recommendedName>
</protein>
<evidence type="ECO:0000256" key="5">
    <source>
        <dbReference type="ARBA" id="ARBA00022777"/>
    </source>
</evidence>
<dbReference type="InterPro" id="IPR006204">
    <property type="entry name" value="GHMP_kinase_N_dom"/>
</dbReference>
<dbReference type="AlphaFoldDB" id="A0A1I6H3P0"/>
<dbReference type="NCBIfam" id="TIGR00191">
    <property type="entry name" value="thrB"/>
    <property type="match status" value="1"/>
</dbReference>
<dbReference type="PANTHER" id="PTHR20861:SF1">
    <property type="entry name" value="HOMOSERINE KINASE"/>
    <property type="match status" value="1"/>
</dbReference>
<dbReference type="Gene3D" id="3.30.230.10">
    <property type="match status" value="1"/>
</dbReference>
<dbReference type="InterPro" id="IPR014721">
    <property type="entry name" value="Ribsml_uS5_D2-typ_fold_subgr"/>
</dbReference>
<dbReference type="Pfam" id="PF08544">
    <property type="entry name" value="GHMP_kinases_C"/>
    <property type="match status" value="1"/>
</dbReference>
<evidence type="ECO:0000256" key="4">
    <source>
        <dbReference type="ARBA" id="ARBA00022741"/>
    </source>
</evidence>
<dbReference type="GO" id="GO:0005737">
    <property type="term" value="C:cytoplasm"/>
    <property type="evidence" value="ECO:0007669"/>
    <property type="project" value="UniProtKB-SubCell"/>
</dbReference>
<comment type="catalytic activity">
    <reaction evidence="7">
        <text>L-homoserine + ATP = O-phospho-L-homoserine + ADP + H(+)</text>
        <dbReference type="Rhea" id="RHEA:13985"/>
        <dbReference type="ChEBI" id="CHEBI:15378"/>
        <dbReference type="ChEBI" id="CHEBI:30616"/>
        <dbReference type="ChEBI" id="CHEBI:57476"/>
        <dbReference type="ChEBI" id="CHEBI:57590"/>
        <dbReference type="ChEBI" id="CHEBI:456216"/>
        <dbReference type="EC" id="2.7.1.39"/>
    </reaction>
</comment>
<dbReference type="PANTHER" id="PTHR20861">
    <property type="entry name" value="HOMOSERINE/4-DIPHOSPHOCYTIDYL-2-C-METHYL-D-ERYTHRITOL KINASE"/>
    <property type="match status" value="1"/>
</dbReference>
<feature type="domain" description="GHMP kinase C-terminal" evidence="10">
    <location>
        <begin position="226"/>
        <end position="297"/>
    </location>
</feature>
<dbReference type="InterPro" id="IPR036554">
    <property type="entry name" value="GHMP_kinase_C_sf"/>
</dbReference>
<evidence type="ECO:0000313" key="12">
    <source>
        <dbReference type="Proteomes" id="UP000199534"/>
    </source>
</evidence>
<evidence type="ECO:0000256" key="2">
    <source>
        <dbReference type="ARBA" id="ARBA00022679"/>
    </source>
</evidence>
<evidence type="ECO:0000256" key="8">
    <source>
        <dbReference type="NCBIfam" id="TIGR00191"/>
    </source>
</evidence>
<dbReference type="NCBIfam" id="NF002288">
    <property type="entry name" value="PRK01212.1-4"/>
    <property type="match status" value="1"/>
</dbReference>
<evidence type="ECO:0000259" key="9">
    <source>
        <dbReference type="Pfam" id="PF00288"/>
    </source>
</evidence>
<comment type="similarity">
    <text evidence="7">Belongs to the GHMP kinase family. Homoserine kinase subfamily.</text>
</comment>
<keyword evidence="6 7" id="KW-0067">ATP-binding</keyword>
<sequence length="321" mass="33173">MKKTLPTSLPYNQPLTVLSPATIANLSCGFDVLGLALSGVGDTLTVSLTTNPGIEISKIEGADLPRETDKNVAGVALKALLEAIPDYTGGVKLQISKGIAPGSGIGSSAASSAGAVWAVNRLLGELFTPAELTQFAMEGERLASGAAHADNVAPALFGGITLVRSSNPLDVVAIPCPDALYAYVLHPEIELKTSDSRKVLKTRISLQDGIRQWGNVGGLVAGFFLEDYGLISRSLEDVIIEPVRSLLIPGFSEMKEAALKSGALGFGISGSGPSVFALCQGADNCQRAGAAISEAFEGIGLSFNTYQGPVNSQGVQIVSNE</sequence>
<keyword evidence="2 7" id="KW-0808">Transferase</keyword>
<comment type="subcellular location">
    <subcellularLocation>
        <location evidence="7">Cytoplasm</location>
    </subcellularLocation>
</comment>
<keyword evidence="3 7" id="KW-0791">Threonine biosynthesis</keyword>
<comment type="function">
    <text evidence="7">Catalyzes the ATP-dependent phosphorylation of L-homoserine to L-homoserine phosphate.</text>
</comment>
<evidence type="ECO:0000256" key="6">
    <source>
        <dbReference type="ARBA" id="ARBA00022840"/>
    </source>
</evidence>
<dbReference type="EMBL" id="FOYQ01000002">
    <property type="protein sequence ID" value="SFR48921.1"/>
    <property type="molecule type" value="Genomic_DNA"/>
</dbReference>
<dbReference type="SUPFAM" id="SSF55060">
    <property type="entry name" value="GHMP Kinase, C-terminal domain"/>
    <property type="match status" value="1"/>
</dbReference>
<dbReference type="RefSeq" id="WP_092982617.1">
    <property type="nucleotide sequence ID" value="NZ_FOYQ01000002.1"/>
</dbReference>
<dbReference type="Gene3D" id="3.30.70.890">
    <property type="entry name" value="GHMP kinase, C-terminal domain"/>
    <property type="match status" value="1"/>
</dbReference>
<gene>
    <name evidence="7" type="primary">thrB</name>
    <name evidence="11" type="ORF">SAMN04490243_2186</name>
</gene>
<evidence type="ECO:0000313" key="11">
    <source>
        <dbReference type="EMBL" id="SFR48921.1"/>
    </source>
</evidence>
<dbReference type="Proteomes" id="UP000199534">
    <property type="component" value="Unassembled WGS sequence"/>
</dbReference>
<dbReference type="OrthoDB" id="9769912at2"/>
<dbReference type="GO" id="GO:0005524">
    <property type="term" value="F:ATP binding"/>
    <property type="evidence" value="ECO:0007669"/>
    <property type="project" value="UniProtKB-UniRule"/>
</dbReference>